<protein>
    <submittedName>
        <fullName evidence="1">Uncharacterized protein</fullName>
    </submittedName>
</protein>
<dbReference type="Proteomes" id="UP000219993">
    <property type="component" value="Chromosome"/>
</dbReference>
<reference evidence="1 2" key="1">
    <citation type="journal article" date="2017" name="Sci. Rep.">
        <title>Revealing the Saline Adaptation Strategies of the Halophilic Bacterium Halomonas beimenensis through High-throughput Omics and Transposon Mutagenesis Approaches.</title>
        <authorList>
            <person name="Chen Y.H."/>
            <person name="Lin S.S."/>
            <person name="Shyu Y.T."/>
        </authorList>
    </citation>
    <scope>NUCLEOTIDE SEQUENCE [LARGE SCALE GENOMIC DNA]</scope>
    <source>
        <strain evidence="1 2">NTU-111</strain>
    </source>
</reference>
<sequence>MAQLRSLAKRQHYHMASIIRSFSHNNDEVVVIDKETGTETLTSINDDRFTGWKAWSNHIEEILGRDDIERKMQGQVRQVENHGNVSSHIDISRYDLFWKLRHHHSLNPSAPETMLEGIDWGKLPKDIVHWCNQNGKVPINGDGTVDGIFSSSMKIEKELEENWHQYKYAKWDVIHCPSGGFISADCYDSRAIIPISDTTALAAVPKHKATKGTVEVKEDTVAAFNSLALEQCKNFCFKLKNS</sequence>
<gene>
    <name evidence="1" type="ORF">BEI_1024</name>
</gene>
<evidence type="ECO:0000313" key="2">
    <source>
        <dbReference type="Proteomes" id="UP000219993"/>
    </source>
</evidence>
<dbReference type="AlphaFoldDB" id="A0A291P564"/>
<dbReference type="KEGG" id="hbe:BEI_1024"/>
<name>A0A291P564_9GAMM</name>
<evidence type="ECO:0000313" key="1">
    <source>
        <dbReference type="EMBL" id="ATJ82011.1"/>
    </source>
</evidence>
<keyword evidence="2" id="KW-1185">Reference proteome</keyword>
<dbReference type="EMBL" id="CP021435">
    <property type="protein sequence ID" value="ATJ82011.1"/>
    <property type="molecule type" value="Genomic_DNA"/>
</dbReference>
<organism evidence="1 2">
    <name type="scientific">Halomonas beimenensis</name>
    <dbReference type="NCBI Taxonomy" id="475662"/>
    <lineage>
        <taxon>Bacteria</taxon>
        <taxon>Pseudomonadati</taxon>
        <taxon>Pseudomonadota</taxon>
        <taxon>Gammaproteobacteria</taxon>
        <taxon>Oceanospirillales</taxon>
        <taxon>Halomonadaceae</taxon>
        <taxon>Halomonas</taxon>
    </lineage>
</organism>
<proteinExistence type="predicted"/>
<accession>A0A291P564</accession>